<proteinExistence type="predicted"/>
<keyword evidence="3" id="KW-1185">Reference proteome</keyword>
<evidence type="ECO:0000256" key="1">
    <source>
        <dbReference type="SAM" id="MobiDB-lite"/>
    </source>
</evidence>
<sequence length="104" mass="10931">MAPATSLGWPPAGAELLPLVLGLAVSDDDMDADEEDEAALLELALEPAALVVLPPLAEGEDLLEEQPAARRAATARVAPVRASDVRRDITEDHAPGEYSRHLGT</sequence>
<name>A0ABN2RVZ5_9ACTN</name>
<reference evidence="2 3" key="1">
    <citation type="journal article" date="2019" name="Int. J. Syst. Evol. Microbiol.">
        <title>The Global Catalogue of Microorganisms (GCM) 10K type strain sequencing project: providing services to taxonomists for standard genome sequencing and annotation.</title>
        <authorList>
            <consortium name="The Broad Institute Genomics Platform"/>
            <consortium name="The Broad Institute Genome Sequencing Center for Infectious Disease"/>
            <person name="Wu L."/>
            <person name="Ma J."/>
        </authorList>
    </citation>
    <scope>NUCLEOTIDE SEQUENCE [LARGE SCALE GENOMIC DNA]</scope>
    <source>
        <strain evidence="2 3">JCM 16013</strain>
    </source>
</reference>
<dbReference type="EMBL" id="BAAAQM010000021">
    <property type="protein sequence ID" value="GAA1975929.1"/>
    <property type="molecule type" value="Genomic_DNA"/>
</dbReference>
<evidence type="ECO:0000313" key="3">
    <source>
        <dbReference type="Proteomes" id="UP001499854"/>
    </source>
</evidence>
<feature type="region of interest" description="Disordered" evidence="1">
    <location>
        <begin position="84"/>
        <end position="104"/>
    </location>
</feature>
<organism evidence="2 3">
    <name type="scientific">Catenulispora subtropica</name>
    <dbReference type="NCBI Taxonomy" id="450798"/>
    <lineage>
        <taxon>Bacteria</taxon>
        <taxon>Bacillati</taxon>
        <taxon>Actinomycetota</taxon>
        <taxon>Actinomycetes</taxon>
        <taxon>Catenulisporales</taxon>
        <taxon>Catenulisporaceae</taxon>
        <taxon>Catenulispora</taxon>
    </lineage>
</organism>
<gene>
    <name evidence="2" type="ORF">GCM10009838_40200</name>
</gene>
<comment type="caution">
    <text evidence="2">The sequence shown here is derived from an EMBL/GenBank/DDBJ whole genome shotgun (WGS) entry which is preliminary data.</text>
</comment>
<protein>
    <recommendedName>
        <fullName evidence="4">Secreted protein</fullName>
    </recommendedName>
</protein>
<evidence type="ECO:0008006" key="4">
    <source>
        <dbReference type="Google" id="ProtNLM"/>
    </source>
</evidence>
<evidence type="ECO:0000313" key="2">
    <source>
        <dbReference type="EMBL" id="GAA1975929.1"/>
    </source>
</evidence>
<accession>A0ABN2RVZ5</accession>
<dbReference type="Proteomes" id="UP001499854">
    <property type="component" value="Unassembled WGS sequence"/>
</dbReference>